<dbReference type="InterPro" id="IPR000209">
    <property type="entry name" value="Peptidase_S8/S53_dom"/>
</dbReference>
<dbReference type="Proteomes" id="UP000224854">
    <property type="component" value="Unassembled WGS sequence"/>
</dbReference>
<evidence type="ECO:0000313" key="3">
    <source>
        <dbReference type="EMBL" id="PHH67713.1"/>
    </source>
</evidence>
<evidence type="ECO:0000259" key="2">
    <source>
        <dbReference type="Pfam" id="PF24476"/>
    </source>
</evidence>
<dbReference type="InterPro" id="IPR036852">
    <property type="entry name" value="Peptidase_S8/S53_dom_sf"/>
</dbReference>
<dbReference type="GO" id="GO:0006508">
    <property type="term" value="P:proteolysis"/>
    <property type="evidence" value="ECO:0007669"/>
    <property type="project" value="InterPro"/>
</dbReference>
<dbReference type="OrthoDB" id="206201at2759"/>
<dbReference type="AlphaFoldDB" id="A0A2C5YJB3"/>
<dbReference type="Pfam" id="PF24476">
    <property type="entry name" value="DUF7580"/>
    <property type="match status" value="1"/>
</dbReference>
<dbReference type="InterPro" id="IPR056002">
    <property type="entry name" value="DUF7580"/>
</dbReference>
<gene>
    <name evidence="3" type="ORF">CDD82_1183</name>
</gene>
<organism evidence="3 4">
    <name type="scientific">Ophiocordyceps australis</name>
    <dbReference type="NCBI Taxonomy" id="1399860"/>
    <lineage>
        <taxon>Eukaryota</taxon>
        <taxon>Fungi</taxon>
        <taxon>Dikarya</taxon>
        <taxon>Ascomycota</taxon>
        <taxon>Pezizomycotina</taxon>
        <taxon>Sordariomycetes</taxon>
        <taxon>Hypocreomycetidae</taxon>
        <taxon>Hypocreales</taxon>
        <taxon>Ophiocordycipitaceae</taxon>
        <taxon>Ophiocordyceps</taxon>
    </lineage>
</organism>
<dbReference type="EMBL" id="NJEU01001338">
    <property type="protein sequence ID" value="PHH67713.1"/>
    <property type="molecule type" value="Genomic_DNA"/>
</dbReference>
<feature type="domain" description="DUF7580" evidence="2">
    <location>
        <begin position="3"/>
        <end position="150"/>
    </location>
</feature>
<dbReference type="Gene3D" id="3.40.50.200">
    <property type="entry name" value="Peptidase S8/S53 domain"/>
    <property type="match status" value="1"/>
</dbReference>
<protein>
    <submittedName>
        <fullName evidence="3">Uncharacterized protein</fullName>
    </submittedName>
</protein>
<sequence>MGKGWTKDSIHFIYERRQGAKDASIYLNEPFITARFDPDDSKEDSMLRLHKFPKIKALRITLLEIELGIVIEDYFNANYYVNGELNADADLYTARELYNDPDTLEDTFDDLKRVIWYCLQPNKFMQQCRNNEGLRKVLQEEVVNRLHTLVHTYYGDPDKIVLRPTIEMQSSRIQRVTKGQYASYTPPLQQLQVPRHITIGNGYQAVRIKSIASNGSVASGITQASSQDWFDELDRLNHVLSYLPNEIDQTYKKVRIAVLNTGINGNDYYAKHIRDYKDFVTQNHGVKQDKTGHRTNSVKLIFKVYANADVYVARVFDYDKANDNTQDLMLKAIKHAKTIWHADIISIASGFKRDHSGMRRAINKAASKGTLIFAAASNYGNIRQTTFPARMRNVICVYCTDGRAKASQSINPAAQTTKTKNFAILSEGVSVLPSIKGQLTGTSVATSIASGLAGRLLDFSRQRDGQQRIRCIKSLASMDGISAAFSYMSKGADDNGYNCVVPARLLQHLDEDEERGIKRERICERLSAALENIDFDV</sequence>
<dbReference type="SUPFAM" id="SSF52743">
    <property type="entry name" value="Subtilisin-like"/>
    <property type="match status" value="1"/>
</dbReference>
<dbReference type="GO" id="GO:0004252">
    <property type="term" value="F:serine-type endopeptidase activity"/>
    <property type="evidence" value="ECO:0007669"/>
    <property type="project" value="InterPro"/>
</dbReference>
<feature type="domain" description="Peptidase S8/S53" evidence="1">
    <location>
        <begin position="291"/>
        <end position="458"/>
    </location>
</feature>
<evidence type="ECO:0000259" key="1">
    <source>
        <dbReference type="Pfam" id="PF00082"/>
    </source>
</evidence>
<name>A0A2C5YJB3_9HYPO</name>
<comment type="caution">
    <text evidence="3">The sequence shown here is derived from an EMBL/GenBank/DDBJ whole genome shotgun (WGS) entry which is preliminary data.</text>
</comment>
<dbReference type="Pfam" id="PF00082">
    <property type="entry name" value="Peptidase_S8"/>
    <property type="match status" value="1"/>
</dbReference>
<evidence type="ECO:0000313" key="4">
    <source>
        <dbReference type="Proteomes" id="UP000224854"/>
    </source>
</evidence>
<accession>A0A2C5YJB3</accession>
<reference evidence="3 4" key="1">
    <citation type="submission" date="2017-06" db="EMBL/GenBank/DDBJ databases">
        <title>Ant-infecting Ophiocordyceps genomes reveal a high diversity of potential behavioral manipulation genes and a possible major role for enterotoxins.</title>
        <authorList>
            <person name="De Bekker C."/>
            <person name="Evans H.C."/>
            <person name="Brachmann A."/>
            <person name="Hughes D.P."/>
        </authorList>
    </citation>
    <scope>NUCLEOTIDE SEQUENCE [LARGE SCALE GENOMIC DNA]</scope>
    <source>
        <strain evidence="3 4">1348a</strain>
    </source>
</reference>
<proteinExistence type="predicted"/>
<keyword evidence="4" id="KW-1185">Reference proteome</keyword>